<dbReference type="SUPFAM" id="SSF158446">
    <property type="entry name" value="IVS-encoded protein-like"/>
    <property type="match status" value="1"/>
</dbReference>
<dbReference type="PANTHER" id="PTHR38471">
    <property type="entry name" value="FOUR HELIX BUNDLE PROTEIN"/>
    <property type="match status" value="1"/>
</dbReference>
<dbReference type="NCBIfam" id="TIGR02436">
    <property type="entry name" value="four helix bundle protein"/>
    <property type="match status" value="1"/>
</dbReference>
<dbReference type="PANTHER" id="PTHR38471:SF2">
    <property type="entry name" value="FOUR HELIX BUNDLE PROTEIN"/>
    <property type="match status" value="1"/>
</dbReference>
<dbReference type="GO" id="GO:0005840">
    <property type="term" value="C:ribosome"/>
    <property type="evidence" value="ECO:0007669"/>
    <property type="project" value="UniProtKB-KW"/>
</dbReference>
<evidence type="ECO:0000313" key="1">
    <source>
        <dbReference type="EMBL" id="KKR51381.1"/>
    </source>
</evidence>
<reference evidence="1 2" key="1">
    <citation type="journal article" date="2015" name="Nature">
        <title>rRNA introns, odd ribosomes, and small enigmatic genomes across a large radiation of phyla.</title>
        <authorList>
            <person name="Brown C.T."/>
            <person name="Hug L.A."/>
            <person name="Thomas B.C."/>
            <person name="Sharon I."/>
            <person name="Castelle C.J."/>
            <person name="Singh A."/>
            <person name="Wilkins M.J."/>
            <person name="Williams K.H."/>
            <person name="Banfield J.F."/>
        </authorList>
    </citation>
    <scope>NUCLEOTIDE SEQUENCE [LARGE SCALE GENOMIC DNA]</scope>
</reference>
<keyword evidence="1" id="KW-0687">Ribonucleoprotein</keyword>
<gene>
    <name evidence="1" type="ORF">UT84_C0001G0066</name>
</gene>
<comment type="caution">
    <text evidence="1">The sequence shown here is derived from an EMBL/GenBank/DDBJ whole genome shotgun (WGS) entry which is preliminary data.</text>
</comment>
<name>A0A0G0RNA2_9BACT</name>
<dbReference type="EMBL" id="LBYI01000001">
    <property type="protein sequence ID" value="KKR51381.1"/>
    <property type="molecule type" value="Genomic_DNA"/>
</dbReference>
<organism evidence="1 2">
    <name type="scientific">Candidatus Curtissbacteria bacterium GW2011_GWA1_40_16</name>
    <dbReference type="NCBI Taxonomy" id="1618405"/>
    <lineage>
        <taxon>Bacteria</taxon>
        <taxon>Candidatus Curtissiibacteriota</taxon>
    </lineage>
</organism>
<proteinExistence type="predicted"/>
<evidence type="ECO:0000313" key="2">
    <source>
        <dbReference type="Proteomes" id="UP000034531"/>
    </source>
</evidence>
<dbReference type="InterPro" id="IPR036583">
    <property type="entry name" value="23S_rRNA_IVS_sf"/>
</dbReference>
<dbReference type="InterPro" id="IPR012657">
    <property type="entry name" value="23S_rRNA-intervening_sequence"/>
</dbReference>
<protein>
    <submittedName>
        <fullName evidence="1">S23 ribosomal protein</fullName>
    </submittedName>
</protein>
<sequence length="122" mass="14140">MAEDFKKLKIWQNAHELMLRVYELTNTFPKEETFNLTSQIRRAATSVSANIAEAQGRYHDAETIHFIYNARGSAEEVRSHLTACIDLDYISKKDFDKLEEEYIGLIKGMNSFIRSIKHKALN</sequence>
<accession>A0A0G0RNA2</accession>
<dbReference type="Gene3D" id="1.20.1440.60">
    <property type="entry name" value="23S rRNA-intervening sequence"/>
    <property type="match status" value="1"/>
</dbReference>
<dbReference type="CDD" id="cd16377">
    <property type="entry name" value="23S_rRNA_IVP_like"/>
    <property type="match status" value="1"/>
</dbReference>
<keyword evidence="1" id="KW-0689">Ribosomal protein</keyword>
<dbReference type="Proteomes" id="UP000034531">
    <property type="component" value="Unassembled WGS sequence"/>
</dbReference>
<dbReference type="Pfam" id="PF05635">
    <property type="entry name" value="23S_rRNA_IVP"/>
    <property type="match status" value="1"/>
</dbReference>
<dbReference type="AlphaFoldDB" id="A0A0G0RNA2"/>